<keyword evidence="10" id="KW-1185">Reference proteome</keyword>
<dbReference type="Pfam" id="PF01346">
    <property type="entry name" value="FKBP_N"/>
    <property type="match status" value="1"/>
</dbReference>
<feature type="domain" description="PPIase FKBP-type" evidence="8">
    <location>
        <begin position="157"/>
        <end position="242"/>
    </location>
</feature>
<dbReference type="FunFam" id="3.10.50.40:FF:000006">
    <property type="entry name" value="Peptidyl-prolyl cis-trans isomerase"/>
    <property type="match status" value="1"/>
</dbReference>
<evidence type="ECO:0000256" key="2">
    <source>
        <dbReference type="ARBA" id="ARBA00006577"/>
    </source>
</evidence>
<evidence type="ECO:0000313" key="9">
    <source>
        <dbReference type="EMBL" id="TCD03607.1"/>
    </source>
</evidence>
<comment type="catalytic activity">
    <reaction evidence="1 5 6">
        <text>[protein]-peptidylproline (omega=180) = [protein]-peptidylproline (omega=0)</text>
        <dbReference type="Rhea" id="RHEA:16237"/>
        <dbReference type="Rhea" id="RHEA-COMP:10747"/>
        <dbReference type="Rhea" id="RHEA-COMP:10748"/>
        <dbReference type="ChEBI" id="CHEBI:83833"/>
        <dbReference type="ChEBI" id="CHEBI:83834"/>
        <dbReference type="EC" id="5.2.1.8"/>
    </reaction>
</comment>
<dbReference type="RefSeq" id="WP_131594391.1">
    <property type="nucleotide sequence ID" value="NZ_SJSL01000001.1"/>
</dbReference>
<evidence type="ECO:0000256" key="4">
    <source>
        <dbReference type="ARBA" id="ARBA00023235"/>
    </source>
</evidence>
<dbReference type="PANTHER" id="PTHR43811">
    <property type="entry name" value="FKBP-TYPE PEPTIDYL-PROLYL CIS-TRANS ISOMERASE FKPA"/>
    <property type="match status" value="1"/>
</dbReference>
<keyword evidence="7" id="KW-0732">Signal</keyword>
<protein>
    <recommendedName>
        <fullName evidence="6">Peptidyl-prolyl cis-trans isomerase</fullName>
        <ecNumber evidence="6">5.2.1.8</ecNumber>
    </recommendedName>
</protein>
<dbReference type="EC" id="5.2.1.8" evidence="6"/>
<dbReference type="EMBL" id="SJSL01000001">
    <property type="protein sequence ID" value="TCD03607.1"/>
    <property type="molecule type" value="Genomic_DNA"/>
</dbReference>
<evidence type="ECO:0000256" key="5">
    <source>
        <dbReference type="PROSITE-ProRule" id="PRU00277"/>
    </source>
</evidence>
<dbReference type="InterPro" id="IPR046357">
    <property type="entry name" value="PPIase_dom_sf"/>
</dbReference>
<reference evidence="9 10" key="1">
    <citation type="submission" date="2019-02" db="EMBL/GenBank/DDBJ databases">
        <title>Pedobacter sp. RP-1-14 sp. nov., isolated from Arctic soil.</title>
        <authorList>
            <person name="Dahal R.H."/>
        </authorList>
    </citation>
    <scope>NUCLEOTIDE SEQUENCE [LARGE SCALE GENOMIC DNA]</scope>
    <source>
        <strain evidence="9 10">RP-1-14</strain>
    </source>
</reference>
<dbReference type="Proteomes" id="UP000293347">
    <property type="component" value="Unassembled WGS sequence"/>
</dbReference>
<dbReference type="InterPro" id="IPR000774">
    <property type="entry name" value="PPIase_FKBP_N"/>
</dbReference>
<dbReference type="PANTHER" id="PTHR43811:SF19">
    <property type="entry name" value="39 KDA FK506-BINDING NUCLEAR PROTEIN"/>
    <property type="match status" value="1"/>
</dbReference>
<dbReference type="Gene3D" id="1.10.287.460">
    <property type="entry name" value="Peptidyl-prolyl cis-trans isomerase, FKBP-type, N-terminal domain"/>
    <property type="match status" value="1"/>
</dbReference>
<evidence type="ECO:0000313" key="10">
    <source>
        <dbReference type="Proteomes" id="UP000293347"/>
    </source>
</evidence>
<dbReference type="OrthoDB" id="9814548at2"/>
<evidence type="ECO:0000256" key="7">
    <source>
        <dbReference type="SAM" id="SignalP"/>
    </source>
</evidence>
<dbReference type="AlphaFoldDB" id="A0A4V2MLX2"/>
<dbReference type="Pfam" id="PF00254">
    <property type="entry name" value="FKBP_C"/>
    <property type="match status" value="1"/>
</dbReference>
<evidence type="ECO:0000256" key="3">
    <source>
        <dbReference type="ARBA" id="ARBA00023110"/>
    </source>
</evidence>
<sequence length="244" mass="26442">MKKIIITFLLPLCAFTAMSQTKKTTTAAKKVTPVKTAVKAGTQPIFKSNLDSASYALGAKMASGMKQDGLTLLNYDLLVRGFKDAFAGSAFSIPEEKFKQAIGDLFNKVTQQKYAPAIAEGKSFLEKNKTQTGVQTTPSGLQYLVLTKGTGIKPAASDTVLVHYKGTLLNGTEFDSSYKRDQPLSLPLNNVIPGWTEGVQLMSTGSKYKFFIPYNLAYGEGGQGEIPPYSTLVFEIELLKVNGK</sequence>
<feature type="signal peptide" evidence="7">
    <location>
        <begin position="1"/>
        <end position="19"/>
    </location>
</feature>
<keyword evidence="3 5" id="KW-0697">Rotamase</keyword>
<dbReference type="GO" id="GO:0006457">
    <property type="term" value="P:protein folding"/>
    <property type="evidence" value="ECO:0007669"/>
    <property type="project" value="InterPro"/>
</dbReference>
<dbReference type="InterPro" id="IPR001179">
    <property type="entry name" value="PPIase_FKBP_dom"/>
</dbReference>
<accession>A0A4V2MLX2</accession>
<name>A0A4V2MLX2_9SPHI</name>
<comment type="similarity">
    <text evidence="2 6">Belongs to the FKBP-type PPIase family.</text>
</comment>
<dbReference type="Gene3D" id="3.10.50.40">
    <property type="match status" value="1"/>
</dbReference>
<keyword evidence="4 5" id="KW-0413">Isomerase</keyword>
<dbReference type="PROSITE" id="PS50059">
    <property type="entry name" value="FKBP_PPIASE"/>
    <property type="match status" value="1"/>
</dbReference>
<evidence type="ECO:0000259" key="8">
    <source>
        <dbReference type="PROSITE" id="PS50059"/>
    </source>
</evidence>
<dbReference type="SUPFAM" id="SSF54534">
    <property type="entry name" value="FKBP-like"/>
    <property type="match status" value="1"/>
</dbReference>
<organism evidence="9 10">
    <name type="scientific">Pedobacter psychroterrae</name>
    <dbReference type="NCBI Taxonomy" id="2530453"/>
    <lineage>
        <taxon>Bacteria</taxon>
        <taxon>Pseudomonadati</taxon>
        <taxon>Bacteroidota</taxon>
        <taxon>Sphingobacteriia</taxon>
        <taxon>Sphingobacteriales</taxon>
        <taxon>Sphingobacteriaceae</taxon>
        <taxon>Pedobacter</taxon>
    </lineage>
</organism>
<evidence type="ECO:0000256" key="1">
    <source>
        <dbReference type="ARBA" id="ARBA00000971"/>
    </source>
</evidence>
<gene>
    <name evidence="9" type="ORF">EZ437_06535</name>
</gene>
<feature type="chain" id="PRO_5020787607" description="Peptidyl-prolyl cis-trans isomerase" evidence="7">
    <location>
        <begin position="20"/>
        <end position="244"/>
    </location>
</feature>
<evidence type="ECO:0000256" key="6">
    <source>
        <dbReference type="RuleBase" id="RU003915"/>
    </source>
</evidence>
<comment type="caution">
    <text evidence="9">The sequence shown here is derived from an EMBL/GenBank/DDBJ whole genome shotgun (WGS) entry which is preliminary data.</text>
</comment>
<dbReference type="InterPro" id="IPR036944">
    <property type="entry name" value="PPIase_FKBP_N_sf"/>
</dbReference>
<proteinExistence type="inferred from homology"/>
<dbReference type="GO" id="GO:0003755">
    <property type="term" value="F:peptidyl-prolyl cis-trans isomerase activity"/>
    <property type="evidence" value="ECO:0007669"/>
    <property type="project" value="UniProtKB-UniRule"/>
</dbReference>